<proteinExistence type="inferred from homology"/>
<dbReference type="Proteomes" id="UP000019246">
    <property type="component" value="Unassembled WGS sequence"/>
</dbReference>
<comment type="caution">
    <text evidence="3">The sequence shown here is derived from an EMBL/GenBank/DDBJ whole genome shotgun (WGS) entry which is preliminary data.</text>
</comment>
<evidence type="ECO:0000313" key="3">
    <source>
        <dbReference type="EMBL" id="EUJ18158.1"/>
    </source>
</evidence>
<dbReference type="PANTHER" id="PTHR16301">
    <property type="entry name" value="IMPACT-RELATED"/>
    <property type="match status" value="1"/>
</dbReference>
<dbReference type="InterPro" id="IPR036956">
    <property type="entry name" value="Impact_N_sf"/>
</dbReference>
<evidence type="ECO:0000313" key="4">
    <source>
        <dbReference type="Proteomes" id="UP000019246"/>
    </source>
</evidence>
<dbReference type="GO" id="GO:0005737">
    <property type="term" value="C:cytoplasm"/>
    <property type="evidence" value="ECO:0007669"/>
    <property type="project" value="TreeGrafter"/>
</dbReference>
<feature type="domain" description="Impact N-terminal" evidence="2">
    <location>
        <begin position="19"/>
        <end position="92"/>
    </location>
</feature>
<organism evidence="3 4">
    <name type="scientific">Listeria aquatica FSL S10-1188</name>
    <dbReference type="NCBI Taxonomy" id="1265818"/>
    <lineage>
        <taxon>Bacteria</taxon>
        <taxon>Bacillati</taxon>
        <taxon>Bacillota</taxon>
        <taxon>Bacilli</taxon>
        <taxon>Bacillales</taxon>
        <taxon>Listeriaceae</taxon>
        <taxon>Listeria</taxon>
    </lineage>
</organism>
<keyword evidence="4" id="KW-1185">Reference proteome</keyword>
<dbReference type="PATRIC" id="fig|1265818.5.peg.2096"/>
<dbReference type="GO" id="GO:0006446">
    <property type="term" value="P:regulation of translational initiation"/>
    <property type="evidence" value="ECO:0007669"/>
    <property type="project" value="TreeGrafter"/>
</dbReference>
<dbReference type="AlphaFoldDB" id="W7BED2"/>
<dbReference type="PANTHER" id="PTHR16301:SF20">
    <property type="entry name" value="IMPACT FAMILY MEMBER YIGZ"/>
    <property type="match status" value="1"/>
</dbReference>
<name>W7BED2_9LIST</name>
<accession>W7BED2</accession>
<comment type="similarity">
    <text evidence="1">Belongs to the IMPACT family.</text>
</comment>
<protein>
    <submittedName>
        <fullName evidence="3">Acyl-CoA dehydrogenase</fullName>
    </submittedName>
</protein>
<sequence>MLDHYLTIREEGQHEIIVQKSRFICTIARAYSEEEAQSFIAKIKKEYWNATHNCSAYLIGDRSEFQKASDDGEPIGTAGIPMLEVLKKEEFAKHRGSCHTLFWWYKTRSWGTNSCLWKCCK</sequence>
<evidence type="ECO:0000259" key="2">
    <source>
        <dbReference type="Pfam" id="PF01205"/>
    </source>
</evidence>
<dbReference type="InterPro" id="IPR020568">
    <property type="entry name" value="Ribosomal_Su5_D2-typ_SF"/>
</dbReference>
<dbReference type="SUPFAM" id="SSF54211">
    <property type="entry name" value="Ribosomal protein S5 domain 2-like"/>
    <property type="match status" value="1"/>
</dbReference>
<evidence type="ECO:0000256" key="1">
    <source>
        <dbReference type="ARBA" id="ARBA00007665"/>
    </source>
</evidence>
<dbReference type="EMBL" id="AOCG01000011">
    <property type="protein sequence ID" value="EUJ18158.1"/>
    <property type="molecule type" value="Genomic_DNA"/>
</dbReference>
<dbReference type="Gene3D" id="3.30.230.30">
    <property type="entry name" value="Impact, N-terminal domain"/>
    <property type="match status" value="1"/>
</dbReference>
<dbReference type="Pfam" id="PF01205">
    <property type="entry name" value="Impact_N"/>
    <property type="match status" value="1"/>
</dbReference>
<gene>
    <name evidence="3" type="ORF">MAQA_10411</name>
</gene>
<reference evidence="3 4" key="1">
    <citation type="journal article" date="2014" name="Int. J. Syst. Evol. Microbiol.">
        <title>Listeria floridensis sp. nov., Listeria aquatica sp. nov., Listeria cornellensis sp. nov., Listeria riparia sp. nov. and Listeria grandensis sp. nov., from agricultural and natural environments.</title>
        <authorList>
            <person name="den Bakker H.C."/>
            <person name="Warchocki S."/>
            <person name="Wright E.M."/>
            <person name="Allred A.F."/>
            <person name="Ahlstrom C."/>
            <person name="Manuel C.S."/>
            <person name="Stasiewicz M.J."/>
            <person name="Burrell A."/>
            <person name="Roof S."/>
            <person name="Strawn L."/>
            <person name="Fortes E.D."/>
            <person name="Nightingale K.K."/>
            <person name="Kephart D."/>
            <person name="Wiedmann M."/>
        </authorList>
    </citation>
    <scope>NUCLEOTIDE SEQUENCE [LARGE SCALE GENOMIC DNA]</scope>
    <source>
        <strain evidence="3 4">FSL S10-1188</strain>
    </source>
</reference>
<dbReference type="STRING" id="1265818.MAQA_10411"/>
<dbReference type="InterPro" id="IPR001498">
    <property type="entry name" value="Impact_N"/>
</dbReference>
<dbReference type="InterPro" id="IPR023582">
    <property type="entry name" value="Impact"/>
</dbReference>